<dbReference type="WBParaSite" id="PSAMB.scaffold6248size9880.g28154.t1">
    <property type="protein sequence ID" value="PSAMB.scaffold6248size9880.g28154.t1"/>
    <property type="gene ID" value="PSAMB.scaffold6248size9880.g28154"/>
</dbReference>
<reference evidence="3" key="1">
    <citation type="submission" date="2022-11" db="UniProtKB">
        <authorList>
            <consortium name="WormBaseParasite"/>
        </authorList>
    </citation>
    <scope>IDENTIFICATION</scope>
</reference>
<protein>
    <submittedName>
        <fullName evidence="3">Uncharacterized protein</fullName>
    </submittedName>
</protein>
<evidence type="ECO:0000313" key="3">
    <source>
        <dbReference type="WBParaSite" id="PSAMB.scaffold6248size9880.g28154.t1"/>
    </source>
</evidence>
<proteinExistence type="predicted"/>
<keyword evidence="2" id="KW-1185">Reference proteome</keyword>
<accession>A0A914X2S8</accession>
<organism evidence="2 3">
    <name type="scientific">Plectus sambesii</name>
    <dbReference type="NCBI Taxonomy" id="2011161"/>
    <lineage>
        <taxon>Eukaryota</taxon>
        <taxon>Metazoa</taxon>
        <taxon>Ecdysozoa</taxon>
        <taxon>Nematoda</taxon>
        <taxon>Chromadorea</taxon>
        <taxon>Plectida</taxon>
        <taxon>Plectina</taxon>
        <taxon>Plectoidea</taxon>
        <taxon>Plectidae</taxon>
        <taxon>Plectus</taxon>
    </lineage>
</organism>
<keyword evidence="1" id="KW-0472">Membrane</keyword>
<evidence type="ECO:0000256" key="1">
    <source>
        <dbReference type="SAM" id="Phobius"/>
    </source>
</evidence>
<dbReference type="AlphaFoldDB" id="A0A914X2S8"/>
<keyword evidence="1" id="KW-1133">Transmembrane helix</keyword>
<feature type="transmembrane region" description="Helical" evidence="1">
    <location>
        <begin position="120"/>
        <end position="140"/>
    </location>
</feature>
<dbReference type="Proteomes" id="UP000887566">
    <property type="component" value="Unplaced"/>
</dbReference>
<sequence>MSLTLTDPSNAYQLVDSPAPLALPFPCHERKSMPPHISWLWLLLLPQLTCTIPLPQDLNHDQRMATDEWQQKLPAAAYSRTDRKQPSIIFEESFKDRNDHSQDRDRVMERSQIVARNTTFFIIGTMLLVIVSLLLGHFYYEWRSKCVRLKKNICMRRNKEPPQDGTIKYIGDHSSLQLLTEGVHSVDAASHMHISIQSQQSQTCSLRSAESCPRLERRYSLLYLLTEFNI</sequence>
<keyword evidence="1" id="KW-0812">Transmembrane</keyword>
<name>A0A914X2S8_9BILA</name>
<evidence type="ECO:0000313" key="2">
    <source>
        <dbReference type="Proteomes" id="UP000887566"/>
    </source>
</evidence>